<evidence type="ECO:0000256" key="4">
    <source>
        <dbReference type="ARBA" id="ARBA00023136"/>
    </source>
</evidence>
<proteinExistence type="inferred from homology"/>
<evidence type="ECO:0000313" key="10">
    <source>
        <dbReference type="Proteomes" id="UP000176952"/>
    </source>
</evidence>
<dbReference type="InterPro" id="IPR003770">
    <property type="entry name" value="MLTG-like"/>
</dbReference>
<dbReference type="PANTHER" id="PTHR30518">
    <property type="entry name" value="ENDOLYTIC MUREIN TRANSGLYCOSYLASE"/>
    <property type="match status" value="1"/>
</dbReference>
<comment type="caution">
    <text evidence="9">The sequence shown here is derived from an EMBL/GenBank/DDBJ whole genome shotgun (WGS) entry which is preliminary data.</text>
</comment>
<name>A0A1G2B4U8_9BACT</name>
<evidence type="ECO:0000313" key="9">
    <source>
        <dbReference type="EMBL" id="OGY83736.1"/>
    </source>
</evidence>
<dbReference type="AlphaFoldDB" id="A0A1G2B4U8"/>
<accession>A0A1G2B4U8</accession>
<feature type="region of interest" description="Disordered" evidence="8">
    <location>
        <begin position="1"/>
        <end position="20"/>
    </location>
</feature>
<comment type="similarity">
    <text evidence="7">Belongs to the transglycosylase MltG family.</text>
</comment>
<dbReference type="Gene3D" id="3.30.1490.480">
    <property type="entry name" value="Endolytic murein transglycosylase"/>
    <property type="match status" value="1"/>
</dbReference>
<dbReference type="EC" id="4.2.2.29" evidence="7"/>
<keyword evidence="6 7" id="KW-0961">Cell wall biogenesis/degradation</keyword>
<evidence type="ECO:0000256" key="5">
    <source>
        <dbReference type="ARBA" id="ARBA00023239"/>
    </source>
</evidence>
<sequence>MNFPFSHRAKDAASPDSVPAKKPSAIKRFFWYLLFVAAVVAACFWLFFHFIGGQRRTFEEMRFVITEGEGVAEIGAELENVGLISHDFYFSAYSWWVGSEGRFQAGVYTLPPNSSLREIVYVLARGAANANEVRVTFPEGLRADEMEKILVDNGIVTAGAFVDGASVASAFDYDFLQGVPKEQGLEGYLFPDTYFFFKNTGPDAVVIKMLDTFKRKAADVLQNFSAPQSLTSHEIMTLASIVEGEVQTPVDKAKVAGVFFNRFEIGMPLQSDATVEFATGKQGVNPAAGDLDVDSPYNTYKYAGLPPGPINNPGLDSIRAVLNPEPSDFFYFLTTDEDEVIYAKTFEEHKVNIAKYL</sequence>
<evidence type="ECO:0000256" key="6">
    <source>
        <dbReference type="ARBA" id="ARBA00023316"/>
    </source>
</evidence>
<comment type="function">
    <text evidence="7">Functions as a peptidoglycan terminase that cleaves nascent peptidoglycan strands endolytically to terminate their elongation.</text>
</comment>
<dbReference type="NCBIfam" id="TIGR00247">
    <property type="entry name" value="endolytic transglycosylase MltG"/>
    <property type="match status" value="1"/>
</dbReference>
<dbReference type="EMBL" id="MHKD01000019">
    <property type="protein sequence ID" value="OGY83736.1"/>
    <property type="molecule type" value="Genomic_DNA"/>
</dbReference>
<gene>
    <name evidence="7" type="primary">mltG</name>
    <name evidence="9" type="ORF">A3F54_05140</name>
</gene>
<feature type="transmembrane region" description="Helical" evidence="7">
    <location>
        <begin position="29"/>
        <end position="52"/>
    </location>
</feature>
<reference evidence="9 10" key="1">
    <citation type="journal article" date="2016" name="Nat. Commun.">
        <title>Thousands of microbial genomes shed light on interconnected biogeochemical processes in an aquifer system.</title>
        <authorList>
            <person name="Anantharaman K."/>
            <person name="Brown C.T."/>
            <person name="Hug L.A."/>
            <person name="Sharon I."/>
            <person name="Castelle C.J."/>
            <person name="Probst A.J."/>
            <person name="Thomas B.C."/>
            <person name="Singh A."/>
            <person name="Wilkins M.J."/>
            <person name="Karaoz U."/>
            <person name="Brodie E.L."/>
            <person name="Williams K.H."/>
            <person name="Hubbard S.S."/>
            <person name="Banfield J.F."/>
        </authorList>
    </citation>
    <scope>NUCLEOTIDE SEQUENCE [LARGE SCALE GENOMIC DNA]</scope>
</reference>
<evidence type="ECO:0000256" key="8">
    <source>
        <dbReference type="SAM" id="MobiDB-lite"/>
    </source>
</evidence>
<dbReference type="PANTHER" id="PTHR30518:SF2">
    <property type="entry name" value="ENDOLYTIC MUREIN TRANSGLYCOSYLASE"/>
    <property type="match status" value="1"/>
</dbReference>
<dbReference type="Pfam" id="PF02618">
    <property type="entry name" value="YceG"/>
    <property type="match status" value="1"/>
</dbReference>
<dbReference type="HAMAP" id="MF_02065">
    <property type="entry name" value="MltG"/>
    <property type="match status" value="1"/>
</dbReference>
<dbReference type="Proteomes" id="UP000176952">
    <property type="component" value="Unassembled WGS sequence"/>
</dbReference>
<evidence type="ECO:0000256" key="7">
    <source>
        <dbReference type="HAMAP-Rule" id="MF_02065"/>
    </source>
</evidence>
<keyword evidence="1 7" id="KW-1003">Cell membrane</keyword>
<dbReference type="STRING" id="1798542.A3F54_05140"/>
<dbReference type="CDD" id="cd08010">
    <property type="entry name" value="MltG_like"/>
    <property type="match status" value="1"/>
</dbReference>
<keyword evidence="3 7" id="KW-1133">Transmembrane helix</keyword>
<keyword evidence="5 7" id="KW-0456">Lyase</keyword>
<keyword evidence="2 7" id="KW-0812">Transmembrane</keyword>
<dbReference type="GO" id="GO:0071555">
    <property type="term" value="P:cell wall organization"/>
    <property type="evidence" value="ECO:0007669"/>
    <property type="project" value="UniProtKB-KW"/>
</dbReference>
<dbReference type="GO" id="GO:0009252">
    <property type="term" value="P:peptidoglycan biosynthetic process"/>
    <property type="evidence" value="ECO:0007669"/>
    <property type="project" value="UniProtKB-UniRule"/>
</dbReference>
<comment type="catalytic activity">
    <reaction evidence="7">
        <text>a peptidoglycan chain = a peptidoglycan chain with N-acetyl-1,6-anhydromuramyl-[peptide] at the reducing end + a peptidoglycan chain with N-acetylglucosamine at the non-reducing end.</text>
        <dbReference type="EC" id="4.2.2.29"/>
    </reaction>
</comment>
<dbReference type="GO" id="GO:0005886">
    <property type="term" value="C:plasma membrane"/>
    <property type="evidence" value="ECO:0007669"/>
    <property type="project" value="UniProtKB-SubCell"/>
</dbReference>
<keyword evidence="4 7" id="KW-0472">Membrane</keyword>
<organism evidence="9 10">
    <name type="scientific">Candidatus Kerfeldbacteria bacterium RIFCSPHIGHO2_12_FULL_48_17</name>
    <dbReference type="NCBI Taxonomy" id="1798542"/>
    <lineage>
        <taxon>Bacteria</taxon>
        <taxon>Candidatus Kerfeldiibacteriota</taxon>
    </lineage>
</organism>
<comment type="subcellular location">
    <subcellularLocation>
        <location evidence="7">Cell membrane</location>
        <topology evidence="7">Single-pass membrane protein</topology>
    </subcellularLocation>
</comment>
<evidence type="ECO:0000256" key="2">
    <source>
        <dbReference type="ARBA" id="ARBA00022692"/>
    </source>
</evidence>
<protein>
    <recommendedName>
        <fullName evidence="7">Endolytic murein transglycosylase</fullName>
        <ecNumber evidence="7">4.2.2.29</ecNumber>
    </recommendedName>
    <alternativeName>
        <fullName evidence="7">Peptidoglycan lytic transglycosylase</fullName>
    </alternativeName>
    <alternativeName>
        <fullName evidence="7">Peptidoglycan polymerization terminase</fullName>
    </alternativeName>
</protein>
<feature type="site" description="Important for catalytic activity" evidence="7">
    <location>
        <position position="245"/>
    </location>
</feature>
<dbReference type="GO" id="GO:0008932">
    <property type="term" value="F:lytic endotransglycosylase activity"/>
    <property type="evidence" value="ECO:0007669"/>
    <property type="project" value="UniProtKB-UniRule"/>
</dbReference>
<evidence type="ECO:0000256" key="3">
    <source>
        <dbReference type="ARBA" id="ARBA00022989"/>
    </source>
</evidence>
<evidence type="ECO:0000256" key="1">
    <source>
        <dbReference type="ARBA" id="ARBA00022475"/>
    </source>
</evidence>